<evidence type="ECO:0000313" key="1">
    <source>
        <dbReference type="EMBL" id="AUD79557.1"/>
    </source>
</evidence>
<dbReference type="KEGG" id="kpd:CW740_10020"/>
<dbReference type="EMBL" id="CP025120">
    <property type="protein sequence ID" value="AUD79557.1"/>
    <property type="molecule type" value="Genomic_DNA"/>
</dbReference>
<evidence type="ECO:0000313" key="2">
    <source>
        <dbReference type="Proteomes" id="UP000232693"/>
    </source>
</evidence>
<proteinExistence type="predicted"/>
<dbReference type="Pfam" id="PF00583">
    <property type="entry name" value="Acetyltransf_1"/>
    <property type="match status" value="1"/>
</dbReference>
<dbReference type="PROSITE" id="PS51186">
    <property type="entry name" value="GNAT"/>
    <property type="match status" value="1"/>
</dbReference>
<dbReference type="RefSeq" id="WP_106647364.1">
    <property type="nucleotide sequence ID" value="NZ_BMGO01000001.1"/>
</dbReference>
<sequence length="157" mass="18621">MKIKICEIKDLEQLVPAFDSYRQRYKQPSEPQKIEQFLRQMLEQQTSTIFLSYEGDELTGFIQLYPSYSSIGLAPIWTLNDFYVFGGTGRKQTAEALLNAAKDLCKETDAIRIEVTTRKENHRLHKIYRDYGFEKDYKYDYYFLRVNEQDIASKMLK</sequence>
<protein>
    <submittedName>
        <fullName evidence="1">GNAT family N-acetyltransferase</fullName>
    </submittedName>
</protein>
<dbReference type="OrthoDB" id="9792929at2"/>
<gene>
    <name evidence="1" type="ORF">CW740_10020</name>
</gene>
<dbReference type="GO" id="GO:0016747">
    <property type="term" value="F:acyltransferase activity, transferring groups other than amino-acyl groups"/>
    <property type="evidence" value="ECO:0007669"/>
    <property type="project" value="InterPro"/>
</dbReference>
<dbReference type="AlphaFoldDB" id="A0A2K9ADP2"/>
<keyword evidence="2" id="KW-1185">Reference proteome</keyword>
<keyword evidence="1" id="KW-0808">Transferase</keyword>
<dbReference type="Gene3D" id="3.40.630.30">
    <property type="match status" value="1"/>
</dbReference>
<reference evidence="1 2" key="1">
    <citation type="submission" date="2017-12" db="EMBL/GenBank/DDBJ databases">
        <title>Kangiella profundi FT102 completed genome.</title>
        <authorList>
            <person name="Xu J."/>
            <person name="Wang J."/>
            <person name="Lu Y."/>
        </authorList>
    </citation>
    <scope>NUCLEOTIDE SEQUENCE [LARGE SCALE GENOMIC DNA]</scope>
    <source>
        <strain evidence="1 2">FT102</strain>
    </source>
</reference>
<dbReference type="SUPFAM" id="SSF55729">
    <property type="entry name" value="Acyl-CoA N-acyltransferases (Nat)"/>
    <property type="match status" value="1"/>
</dbReference>
<name>A0A2K9ADP2_9GAMM</name>
<organism evidence="1 2">
    <name type="scientific">Kangiella profundi</name>
    <dbReference type="NCBI Taxonomy" id="1561924"/>
    <lineage>
        <taxon>Bacteria</taxon>
        <taxon>Pseudomonadati</taxon>
        <taxon>Pseudomonadota</taxon>
        <taxon>Gammaproteobacteria</taxon>
        <taxon>Kangiellales</taxon>
        <taxon>Kangiellaceae</taxon>
        <taxon>Kangiella</taxon>
    </lineage>
</organism>
<dbReference type="InterPro" id="IPR000182">
    <property type="entry name" value="GNAT_dom"/>
</dbReference>
<dbReference type="InterPro" id="IPR016181">
    <property type="entry name" value="Acyl_CoA_acyltransferase"/>
</dbReference>
<accession>A0A2K9ADP2</accession>
<dbReference type="Proteomes" id="UP000232693">
    <property type="component" value="Chromosome"/>
</dbReference>